<evidence type="ECO:0000256" key="3">
    <source>
        <dbReference type="PROSITE-ProRule" id="PRU00529"/>
    </source>
</evidence>
<dbReference type="GO" id="GO:0070043">
    <property type="term" value="F:rRNA (guanine-N7-)-methyltransferase activity"/>
    <property type="evidence" value="ECO:0007669"/>
    <property type="project" value="TreeGrafter"/>
</dbReference>
<evidence type="ECO:0000256" key="1">
    <source>
        <dbReference type="ARBA" id="ARBA00022603"/>
    </source>
</evidence>
<dbReference type="InterPro" id="IPR002052">
    <property type="entry name" value="DNA_methylase_N6_adenine_CS"/>
</dbReference>
<dbReference type="RefSeq" id="WP_152543948.1">
    <property type="nucleotide sequence ID" value="NZ_JMFG01000015.1"/>
</dbReference>
<dbReference type="PROSITE" id="PS51165">
    <property type="entry name" value="THUMP"/>
    <property type="match status" value="1"/>
</dbReference>
<feature type="domain" description="THUMP" evidence="4">
    <location>
        <begin position="43"/>
        <end position="154"/>
    </location>
</feature>
<keyword evidence="6" id="KW-1185">Reference proteome</keyword>
<dbReference type="InterPro" id="IPR054170">
    <property type="entry name" value="RlmL_1st"/>
</dbReference>
<dbReference type="PANTHER" id="PTHR47313">
    <property type="entry name" value="RIBOSOMAL RNA LARGE SUBUNIT METHYLTRANSFERASE K/L"/>
    <property type="match status" value="1"/>
</dbReference>
<dbReference type="Gene3D" id="3.40.50.150">
    <property type="entry name" value="Vaccinia Virus protein VP39"/>
    <property type="match status" value="1"/>
</dbReference>
<dbReference type="Proteomes" id="UP000027284">
    <property type="component" value="Unassembled WGS sequence"/>
</dbReference>
<dbReference type="PROSITE" id="PS00092">
    <property type="entry name" value="N6_MTASE"/>
    <property type="match status" value="1"/>
</dbReference>
<dbReference type="GO" id="GO:0008990">
    <property type="term" value="F:rRNA (guanine-N2-)-methyltransferase activity"/>
    <property type="evidence" value="ECO:0007669"/>
    <property type="project" value="TreeGrafter"/>
</dbReference>
<dbReference type="OrthoDB" id="9809404at2"/>
<accession>A0A062XX45</accession>
<sequence>MELTCVATCSRGLEEVLLQELQLLGVRGQARPGAVEFAATWEQVARANLWLRTAIRVLVFLASGPCSGREELYQLAFSVRWEELLWREATVAVQVAGRHAAFANTHFAAMVVKDALVDRMREHRGFRPSVDVKNPDLRVVLHLERGACALYLDTSGEPLSHRGYRPRQAQAPLSECLAAGLLLLAGYDGRQPVLDPMCGSGTIVVEAALLASRTPPGWKRSFAFERWPFASTHHLKEARAEALAGRRKPAAPIVGRDLAQQALNLARKAAKAAGVDALVRWERGDVRELPRVPAGTLIITNPPYGVRLGEEAELVALYRQLGDAVKRQAAGSTLWLLLGNPRLARQVGLKACKKIQLFNGPLKCQFCAYPVVEGEFKKGGA</sequence>
<dbReference type="Pfam" id="PF02926">
    <property type="entry name" value="THUMP"/>
    <property type="match status" value="1"/>
</dbReference>
<dbReference type="PANTHER" id="PTHR47313:SF1">
    <property type="entry name" value="RIBOSOMAL RNA LARGE SUBUNIT METHYLTRANSFERASE K_L"/>
    <property type="match status" value="1"/>
</dbReference>
<evidence type="ECO:0000313" key="6">
    <source>
        <dbReference type="Proteomes" id="UP000027284"/>
    </source>
</evidence>
<dbReference type="InterPro" id="IPR029063">
    <property type="entry name" value="SAM-dependent_MTases_sf"/>
</dbReference>
<dbReference type="Pfam" id="PF01170">
    <property type="entry name" value="UPF0020"/>
    <property type="match status" value="1"/>
</dbReference>
<proteinExistence type="predicted"/>
<evidence type="ECO:0000256" key="2">
    <source>
        <dbReference type="ARBA" id="ARBA00022679"/>
    </source>
</evidence>
<reference evidence="5 6" key="1">
    <citation type="submission" date="2014-04" db="EMBL/GenBank/DDBJ databases">
        <title>The Genome Sequence of Thermoanaerobaculum aquaticum MP-01, The First Cultivated Group 23 Acidobacterium.</title>
        <authorList>
            <person name="Stamps B.W."/>
            <person name="Losey N.A."/>
            <person name="Lawson P.A."/>
            <person name="Stevenson B.S."/>
        </authorList>
    </citation>
    <scope>NUCLEOTIDE SEQUENCE [LARGE SCALE GENOMIC DNA]</scope>
    <source>
        <strain evidence="5 6">MP-01</strain>
    </source>
</reference>
<dbReference type="InterPro" id="IPR004114">
    <property type="entry name" value="THUMP_dom"/>
</dbReference>
<protein>
    <recommendedName>
        <fullName evidence="4">THUMP domain-containing protein</fullName>
    </recommendedName>
</protein>
<dbReference type="GO" id="GO:0003723">
    <property type="term" value="F:RNA binding"/>
    <property type="evidence" value="ECO:0007669"/>
    <property type="project" value="UniProtKB-UniRule"/>
</dbReference>
<gene>
    <name evidence="5" type="ORF">EG19_01895</name>
</gene>
<dbReference type="AlphaFoldDB" id="A0A062XX45"/>
<keyword evidence="3" id="KW-0694">RNA-binding</keyword>
<dbReference type="STRING" id="1312852.EG19_01895"/>
<dbReference type="SUPFAM" id="SSF53335">
    <property type="entry name" value="S-adenosyl-L-methionine-dependent methyltransferases"/>
    <property type="match status" value="1"/>
</dbReference>
<dbReference type="Pfam" id="PF22020">
    <property type="entry name" value="RlmL_1st"/>
    <property type="match status" value="1"/>
</dbReference>
<dbReference type="EMBL" id="JMFG01000015">
    <property type="protein sequence ID" value="KDA53974.1"/>
    <property type="molecule type" value="Genomic_DNA"/>
</dbReference>
<evidence type="ECO:0000313" key="5">
    <source>
        <dbReference type="EMBL" id="KDA53974.1"/>
    </source>
</evidence>
<dbReference type="InterPro" id="IPR000241">
    <property type="entry name" value="RlmKL-like_Mtase"/>
</dbReference>
<dbReference type="Gene3D" id="3.30.2130.30">
    <property type="match status" value="1"/>
</dbReference>
<organism evidence="5 6">
    <name type="scientific">Thermoanaerobaculum aquaticum</name>
    <dbReference type="NCBI Taxonomy" id="1312852"/>
    <lineage>
        <taxon>Bacteria</taxon>
        <taxon>Pseudomonadati</taxon>
        <taxon>Acidobacteriota</taxon>
        <taxon>Thermoanaerobaculia</taxon>
        <taxon>Thermoanaerobaculales</taxon>
        <taxon>Thermoanaerobaculaceae</taxon>
        <taxon>Thermoanaerobaculum</taxon>
    </lineage>
</organism>
<keyword evidence="2" id="KW-0808">Transferase</keyword>
<name>A0A062XX45_9BACT</name>
<evidence type="ECO:0000259" key="4">
    <source>
        <dbReference type="PROSITE" id="PS51165"/>
    </source>
</evidence>
<dbReference type="SMART" id="SM00981">
    <property type="entry name" value="THUMP"/>
    <property type="match status" value="1"/>
</dbReference>
<keyword evidence="1" id="KW-0489">Methyltransferase</keyword>
<comment type="caution">
    <text evidence="5">The sequence shown here is derived from an EMBL/GenBank/DDBJ whole genome shotgun (WGS) entry which is preliminary data.</text>
</comment>
<dbReference type="CDD" id="cd11715">
    <property type="entry name" value="THUMP_AdoMetMT"/>
    <property type="match status" value="1"/>
</dbReference>